<dbReference type="OrthoDB" id="775972at2759"/>
<dbReference type="AlphaFoldDB" id="A0A9Q1F631"/>
<dbReference type="GO" id="GO:0003676">
    <property type="term" value="F:nucleic acid binding"/>
    <property type="evidence" value="ECO:0007669"/>
    <property type="project" value="InterPro"/>
</dbReference>
<dbReference type="Gene3D" id="3.30.420.10">
    <property type="entry name" value="Ribonuclease H-like superfamily/Ribonuclease H"/>
    <property type="match status" value="1"/>
</dbReference>
<comment type="caution">
    <text evidence="4">The sequence shown here is derived from an EMBL/GenBank/DDBJ whole genome shotgun (WGS) entry which is preliminary data.</text>
</comment>
<feature type="region of interest" description="Disordered" evidence="2">
    <location>
        <begin position="596"/>
        <end position="622"/>
    </location>
</feature>
<dbReference type="GO" id="GO:0015074">
    <property type="term" value="P:DNA integration"/>
    <property type="evidence" value="ECO:0007669"/>
    <property type="project" value="InterPro"/>
</dbReference>
<evidence type="ECO:0000313" key="5">
    <source>
        <dbReference type="Proteomes" id="UP001152622"/>
    </source>
</evidence>
<dbReference type="InterPro" id="IPR050951">
    <property type="entry name" value="Retrovirus_Pol_polyprotein"/>
</dbReference>
<evidence type="ECO:0000259" key="3">
    <source>
        <dbReference type="PROSITE" id="PS50994"/>
    </source>
</evidence>
<dbReference type="InterPro" id="IPR001584">
    <property type="entry name" value="Integrase_cat-core"/>
</dbReference>
<accession>A0A9Q1F631</accession>
<dbReference type="Pfam" id="PF00665">
    <property type="entry name" value="rve"/>
    <property type="match status" value="1"/>
</dbReference>
<sequence length="622" mass="70400">MQERERCLSTVWAQKVRDFSTLSFLTVADEKYDTAREAIQNFFTPKVNVVAERYRFRQRSQRPGETTDQFVAALKELVTTCQFGTMEEEMIRDQLVEKTNSARIRERLLMEVPLTLSKATTIACQIETAVTEAKAMCKGAADSAVHAFHEQGPQQYSKFTRGKKPSLEDDVEIALTSALTAVTEAEFKAACTSCPVQTKLRQLLTSRWPKSAKSLAPNLQPFFKLMHELSLQEDCVVRGTHRLLVPDSLQPKLISLAHDTHQGIVRTKQRLREVYWWPGMDAQVEAAIKACITCQSHDKSAVTHTTPLQPVPFPEGAWEKLAIDIVGPFDKAPIDCRFAITLIDYHSKWPEIAFVPNVTSRTVIQFLSAVFSREGDPKELVSDNGSQFVSQEFDTFLQDRGIMHRKSSVYYPRANGEIERFNRSLKDSLQTALLEGKPWKEFTRDFLHVYRATAHSMTQRSPAELLHGRPMRTKLHVAGRPLPQSKPLSSEQVAFRVGEKQKKSKAYTDHKRGAKGVFFQCGSYVRVREPGILPKNQCKFTRPLRVVEKKGQYTYLLSDGRCWNASYLAPASLQEKESDSELLPLDFETTTTPAAPQTAVAAPPARPVRSRRAPDWTKDFVC</sequence>
<dbReference type="FunFam" id="3.30.420.10:FF:000063">
    <property type="entry name" value="Retrovirus-related Pol polyprotein from transposon 297-like Protein"/>
    <property type="match status" value="1"/>
</dbReference>
<evidence type="ECO:0000313" key="4">
    <source>
        <dbReference type="EMBL" id="KAJ8351887.1"/>
    </source>
</evidence>
<dbReference type="InterPro" id="IPR012337">
    <property type="entry name" value="RNaseH-like_sf"/>
</dbReference>
<evidence type="ECO:0000256" key="2">
    <source>
        <dbReference type="SAM" id="MobiDB-lite"/>
    </source>
</evidence>
<dbReference type="SUPFAM" id="SSF53098">
    <property type="entry name" value="Ribonuclease H-like"/>
    <property type="match status" value="1"/>
</dbReference>
<keyword evidence="5" id="KW-1185">Reference proteome</keyword>
<feature type="domain" description="Integrase catalytic" evidence="3">
    <location>
        <begin position="306"/>
        <end position="470"/>
    </location>
</feature>
<dbReference type="Gene3D" id="1.10.340.70">
    <property type="match status" value="1"/>
</dbReference>
<dbReference type="FunFam" id="1.10.340.70:FF:000003">
    <property type="entry name" value="Protein CBG25708"/>
    <property type="match status" value="1"/>
</dbReference>
<gene>
    <name evidence="4" type="ORF">SKAU_G00233630</name>
</gene>
<dbReference type="EMBL" id="JAINUF010000008">
    <property type="protein sequence ID" value="KAJ8351887.1"/>
    <property type="molecule type" value="Genomic_DNA"/>
</dbReference>
<proteinExistence type="predicted"/>
<evidence type="ECO:0000256" key="1">
    <source>
        <dbReference type="ARBA" id="ARBA00039658"/>
    </source>
</evidence>
<name>A0A9Q1F631_SYNKA</name>
<dbReference type="PROSITE" id="PS50994">
    <property type="entry name" value="INTEGRASE"/>
    <property type="match status" value="1"/>
</dbReference>
<feature type="compositionally biased region" description="Basic and acidic residues" evidence="2">
    <location>
        <begin position="612"/>
        <end position="622"/>
    </location>
</feature>
<reference evidence="4" key="1">
    <citation type="journal article" date="2023" name="Science">
        <title>Genome structures resolve the early diversification of teleost fishes.</title>
        <authorList>
            <person name="Parey E."/>
            <person name="Louis A."/>
            <person name="Montfort J."/>
            <person name="Bouchez O."/>
            <person name="Roques C."/>
            <person name="Iampietro C."/>
            <person name="Lluch J."/>
            <person name="Castinel A."/>
            <person name="Donnadieu C."/>
            <person name="Desvignes T."/>
            <person name="Floi Bucao C."/>
            <person name="Jouanno E."/>
            <person name="Wen M."/>
            <person name="Mejri S."/>
            <person name="Dirks R."/>
            <person name="Jansen H."/>
            <person name="Henkel C."/>
            <person name="Chen W.J."/>
            <person name="Zahm M."/>
            <person name="Cabau C."/>
            <person name="Klopp C."/>
            <person name="Thompson A.W."/>
            <person name="Robinson-Rechavi M."/>
            <person name="Braasch I."/>
            <person name="Lecointre G."/>
            <person name="Bobe J."/>
            <person name="Postlethwait J.H."/>
            <person name="Berthelot C."/>
            <person name="Roest Crollius H."/>
            <person name="Guiguen Y."/>
        </authorList>
    </citation>
    <scope>NUCLEOTIDE SEQUENCE</scope>
    <source>
        <strain evidence="4">WJC10195</strain>
    </source>
</reference>
<dbReference type="PANTHER" id="PTHR37984">
    <property type="entry name" value="PROTEIN CBG26694"/>
    <property type="match status" value="1"/>
</dbReference>
<dbReference type="PANTHER" id="PTHR37984:SF15">
    <property type="entry name" value="INTEGRASE CATALYTIC DOMAIN-CONTAINING PROTEIN"/>
    <property type="match status" value="1"/>
</dbReference>
<dbReference type="InterPro" id="IPR036397">
    <property type="entry name" value="RNaseH_sf"/>
</dbReference>
<dbReference type="Proteomes" id="UP001152622">
    <property type="component" value="Chromosome 8"/>
</dbReference>
<dbReference type="Pfam" id="PF17921">
    <property type="entry name" value="Integrase_H2C2"/>
    <property type="match status" value="1"/>
</dbReference>
<protein>
    <recommendedName>
        <fullName evidence="1">Gypsy retrotransposon integrase-like protein 1</fullName>
    </recommendedName>
</protein>
<organism evidence="4 5">
    <name type="scientific">Synaphobranchus kaupii</name>
    <name type="common">Kaup's arrowtooth eel</name>
    <dbReference type="NCBI Taxonomy" id="118154"/>
    <lineage>
        <taxon>Eukaryota</taxon>
        <taxon>Metazoa</taxon>
        <taxon>Chordata</taxon>
        <taxon>Craniata</taxon>
        <taxon>Vertebrata</taxon>
        <taxon>Euteleostomi</taxon>
        <taxon>Actinopterygii</taxon>
        <taxon>Neopterygii</taxon>
        <taxon>Teleostei</taxon>
        <taxon>Anguilliformes</taxon>
        <taxon>Synaphobranchidae</taxon>
        <taxon>Synaphobranchus</taxon>
    </lineage>
</organism>
<dbReference type="InterPro" id="IPR041588">
    <property type="entry name" value="Integrase_H2C2"/>
</dbReference>